<evidence type="ECO:0000256" key="3">
    <source>
        <dbReference type="ARBA" id="ARBA00022475"/>
    </source>
</evidence>
<evidence type="ECO:0000259" key="10">
    <source>
        <dbReference type="Pfam" id="PF04290"/>
    </source>
</evidence>
<feature type="transmembrane region" description="Helical" evidence="9">
    <location>
        <begin position="55"/>
        <end position="81"/>
    </location>
</feature>
<evidence type="ECO:0000256" key="4">
    <source>
        <dbReference type="ARBA" id="ARBA00022519"/>
    </source>
</evidence>
<dbReference type="InterPro" id="IPR007387">
    <property type="entry name" value="TRAP_DctQ"/>
</dbReference>
<evidence type="ECO:0000256" key="6">
    <source>
        <dbReference type="ARBA" id="ARBA00022989"/>
    </source>
</evidence>
<comment type="subcellular location">
    <subcellularLocation>
        <location evidence="1 9">Cell inner membrane</location>
        <topology evidence="1 9">Multi-pass membrane protein</topology>
    </subcellularLocation>
</comment>
<feature type="domain" description="Tripartite ATP-independent periplasmic transporters DctQ component" evidence="10">
    <location>
        <begin position="27"/>
        <end position="155"/>
    </location>
</feature>
<dbReference type="Proteomes" id="UP000249590">
    <property type="component" value="Unassembled WGS sequence"/>
</dbReference>
<evidence type="ECO:0000256" key="8">
    <source>
        <dbReference type="ARBA" id="ARBA00038436"/>
    </source>
</evidence>
<dbReference type="EMBL" id="QHHQ01000002">
    <property type="protein sequence ID" value="RAI02079.1"/>
    <property type="molecule type" value="Genomic_DNA"/>
</dbReference>
<gene>
    <name evidence="11" type="ORF">DLJ53_11940</name>
</gene>
<keyword evidence="12" id="KW-1185">Reference proteome</keyword>
<feature type="transmembrane region" description="Helical" evidence="9">
    <location>
        <begin position="131"/>
        <end position="154"/>
    </location>
</feature>
<accession>A0A8B2NU96</accession>
<keyword evidence="6 9" id="KW-1133">Transmembrane helix</keyword>
<feature type="transmembrane region" description="Helical" evidence="9">
    <location>
        <begin position="12"/>
        <end position="35"/>
    </location>
</feature>
<keyword evidence="3" id="KW-1003">Cell membrane</keyword>
<comment type="subunit">
    <text evidence="9">The complex comprises the extracytoplasmic solute receptor protein and the two transmembrane proteins.</text>
</comment>
<keyword evidence="7 9" id="KW-0472">Membrane</keyword>
<dbReference type="AlphaFoldDB" id="A0A8B2NU96"/>
<dbReference type="PANTHER" id="PTHR35011:SF2">
    <property type="entry name" value="2,3-DIKETO-L-GULONATE TRAP TRANSPORTER SMALL PERMEASE PROTEIN YIAM"/>
    <property type="match status" value="1"/>
</dbReference>
<comment type="caution">
    <text evidence="11">The sequence shown here is derived from an EMBL/GenBank/DDBJ whole genome shotgun (WGS) entry which is preliminary data.</text>
</comment>
<reference evidence="11 12" key="1">
    <citation type="submission" date="2018-05" db="EMBL/GenBank/DDBJ databases">
        <title>Acuticoccus sediminis sp. nov., isolated from deep-sea sediment of Indian Ocean.</title>
        <authorList>
            <person name="Liu X."/>
            <person name="Lai Q."/>
            <person name="Du Y."/>
            <person name="Sun F."/>
            <person name="Zhang X."/>
            <person name="Wang S."/>
            <person name="Shao Z."/>
        </authorList>
    </citation>
    <scope>NUCLEOTIDE SEQUENCE [LARGE SCALE GENOMIC DNA]</scope>
    <source>
        <strain evidence="11 12">PTG4-2</strain>
    </source>
</reference>
<keyword evidence="2 9" id="KW-0813">Transport</keyword>
<dbReference type="PANTHER" id="PTHR35011">
    <property type="entry name" value="2,3-DIKETO-L-GULONATE TRAP TRANSPORTER SMALL PERMEASE PROTEIN YIAM"/>
    <property type="match status" value="1"/>
</dbReference>
<protein>
    <recommendedName>
        <fullName evidence="9">TRAP transporter small permease protein</fullName>
    </recommendedName>
</protein>
<evidence type="ECO:0000256" key="9">
    <source>
        <dbReference type="RuleBase" id="RU369079"/>
    </source>
</evidence>
<evidence type="ECO:0000256" key="1">
    <source>
        <dbReference type="ARBA" id="ARBA00004429"/>
    </source>
</evidence>
<evidence type="ECO:0000313" key="12">
    <source>
        <dbReference type="Proteomes" id="UP000249590"/>
    </source>
</evidence>
<evidence type="ECO:0000256" key="7">
    <source>
        <dbReference type="ARBA" id="ARBA00023136"/>
    </source>
</evidence>
<dbReference type="GO" id="GO:0005886">
    <property type="term" value="C:plasma membrane"/>
    <property type="evidence" value="ECO:0007669"/>
    <property type="project" value="UniProtKB-SubCell"/>
</dbReference>
<proteinExistence type="inferred from homology"/>
<comment type="function">
    <text evidence="9">Part of the tripartite ATP-independent periplasmic (TRAP) transport system.</text>
</comment>
<evidence type="ECO:0000256" key="5">
    <source>
        <dbReference type="ARBA" id="ARBA00022692"/>
    </source>
</evidence>
<dbReference type="InterPro" id="IPR055348">
    <property type="entry name" value="DctQ"/>
</dbReference>
<evidence type="ECO:0000313" key="11">
    <source>
        <dbReference type="EMBL" id="RAI02079.1"/>
    </source>
</evidence>
<organism evidence="11 12">
    <name type="scientific">Acuticoccus sediminis</name>
    <dbReference type="NCBI Taxonomy" id="2184697"/>
    <lineage>
        <taxon>Bacteria</taxon>
        <taxon>Pseudomonadati</taxon>
        <taxon>Pseudomonadota</taxon>
        <taxon>Alphaproteobacteria</taxon>
        <taxon>Hyphomicrobiales</taxon>
        <taxon>Amorphaceae</taxon>
        <taxon>Acuticoccus</taxon>
    </lineage>
</organism>
<evidence type="ECO:0000256" key="2">
    <source>
        <dbReference type="ARBA" id="ARBA00022448"/>
    </source>
</evidence>
<dbReference type="GO" id="GO:0015740">
    <property type="term" value="P:C4-dicarboxylate transport"/>
    <property type="evidence" value="ECO:0007669"/>
    <property type="project" value="TreeGrafter"/>
</dbReference>
<dbReference type="OrthoDB" id="4964541at2"/>
<keyword evidence="4 9" id="KW-0997">Cell inner membrane</keyword>
<sequence>MIAVLKAADRAVAFVCRWGVTGALVGLFLLLLAGVVTRSVPVVSITGSDEIVELLFAWLTFLGAVALWREGALYNVTLVLVSVPPKVRHAIEVFIKFLMLMVALVFLLKGYEFMAGSGETTPFLRFDKAWWYASVPVCGGLMSVYSIAGLVLTFRGRFDETEPSGGLLG</sequence>
<dbReference type="Pfam" id="PF04290">
    <property type="entry name" value="DctQ"/>
    <property type="match status" value="1"/>
</dbReference>
<feature type="transmembrane region" description="Helical" evidence="9">
    <location>
        <begin position="93"/>
        <end position="111"/>
    </location>
</feature>
<dbReference type="GO" id="GO:0022857">
    <property type="term" value="F:transmembrane transporter activity"/>
    <property type="evidence" value="ECO:0007669"/>
    <property type="project" value="UniProtKB-UniRule"/>
</dbReference>
<keyword evidence="5 9" id="KW-0812">Transmembrane</keyword>
<comment type="similarity">
    <text evidence="8 9">Belongs to the TRAP transporter small permease family.</text>
</comment>
<name>A0A8B2NU96_9HYPH</name>